<dbReference type="PANTHER" id="PTHR30055:SF226">
    <property type="entry name" value="HTH-TYPE TRANSCRIPTIONAL REGULATOR PKSA"/>
    <property type="match status" value="1"/>
</dbReference>
<organism evidence="4 5">
    <name type="scientific">Culicoidibacter larvae</name>
    <dbReference type="NCBI Taxonomy" id="2579976"/>
    <lineage>
        <taxon>Bacteria</taxon>
        <taxon>Bacillati</taxon>
        <taxon>Bacillota</taxon>
        <taxon>Culicoidibacteria</taxon>
        <taxon>Culicoidibacterales</taxon>
        <taxon>Culicoidibacteraceae</taxon>
        <taxon>Culicoidibacter</taxon>
    </lineage>
</organism>
<sequence length="187" mass="21497">MTTKEKIVAATMQLLAQKGYKSTTTKEIASVAGVNEVTLFRNFGTKKNIVIHAIKYVPKMRRLEELATLFTGQLVQDLQTFMATYIQFLADDYTQVLMSIRDEEMYEELKPLLVDLPMQVKLSLVNYFNKMLRLNQIKAADYELIAVEMMVSCLGFVQADIYYGDSWIGIDRDTFIAKQVKQIQNQL</sequence>
<protein>
    <submittedName>
        <fullName evidence="4">TetR/AcrR family transcriptional regulator</fullName>
    </submittedName>
</protein>
<name>A0A5R8QI79_9FIRM</name>
<reference evidence="4 5" key="1">
    <citation type="submission" date="2019-05" db="EMBL/GenBank/DDBJ databases">
        <title>Culicoidintestinum kansasii gen. nov., sp. nov. from the gastrointestinal tract of the biting midge, Culicoides sonorensis.</title>
        <authorList>
            <person name="Neupane S."/>
            <person name="Ghosh A."/>
            <person name="Gunther S."/>
            <person name="Martin K."/>
            <person name="Zurek L."/>
        </authorList>
    </citation>
    <scope>NUCLEOTIDE SEQUENCE [LARGE SCALE GENOMIC DNA]</scope>
    <source>
        <strain evidence="4 5">CS-1</strain>
    </source>
</reference>
<evidence type="ECO:0000313" key="4">
    <source>
        <dbReference type="EMBL" id="TLG77504.1"/>
    </source>
</evidence>
<keyword evidence="1 2" id="KW-0238">DNA-binding</keyword>
<dbReference type="AlphaFoldDB" id="A0A5R8QI79"/>
<comment type="caution">
    <text evidence="4">The sequence shown here is derived from an EMBL/GenBank/DDBJ whole genome shotgun (WGS) entry which is preliminary data.</text>
</comment>
<dbReference type="Gene3D" id="1.10.357.10">
    <property type="entry name" value="Tetracycline Repressor, domain 2"/>
    <property type="match status" value="1"/>
</dbReference>
<dbReference type="RefSeq" id="WP_138190114.1">
    <property type="nucleotide sequence ID" value="NZ_VBWP01000001.1"/>
</dbReference>
<keyword evidence="5" id="KW-1185">Reference proteome</keyword>
<evidence type="ECO:0000259" key="3">
    <source>
        <dbReference type="PROSITE" id="PS50977"/>
    </source>
</evidence>
<gene>
    <name evidence="4" type="ORF">FEZ08_02460</name>
</gene>
<dbReference type="Pfam" id="PF00440">
    <property type="entry name" value="TetR_N"/>
    <property type="match status" value="1"/>
</dbReference>
<feature type="DNA-binding region" description="H-T-H motif" evidence="2">
    <location>
        <begin position="24"/>
        <end position="43"/>
    </location>
</feature>
<accession>A0A5R8QI79</accession>
<dbReference type="EMBL" id="VBWP01000001">
    <property type="protein sequence ID" value="TLG77504.1"/>
    <property type="molecule type" value="Genomic_DNA"/>
</dbReference>
<dbReference type="PANTHER" id="PTHR30055">
    <property type="entry name" value="HTH-TYPE TRANSCRIPTIONAL REGULATOR RUTR"/>
    <property type="match status" value="1"/>
</dbReference>
<proteinExistence type="predicted"/>
<evidence type="ECO:0000256" key="2">
    <source>
        <dbReference type="PROSITE-ProRule" id="PRU00335"/>
    </source>
</evidence>
<dbReference type="GO" id="GO:0003700">
    <property type="term" value="F:DNA-binding transcription factor activity"/>
    <property type="evidence" value="ECO:0007669"/>
    <property type="project" value="TreeGrafter"/>
</dbReference>
<dbReference type="InParanoid" id="A0A5R8QI79"/>
<feature type="domain" description="HTH tetR-type" evidence="3">
    <location>
        <begin position="1"/>
        <end position="61"/>
    </location>
</feature>
<dbReference type="InterPro" id="IPR050109">
    <property type="entry name" value="HTH-type_TetR-like_transc_reg"/>
</dbReference>
<dbReference type="Proteomes" id="UP000306912">
    <property type="component" value="Unassembled WGS sequence"/>
</dbReference>
<dbReference type="GO" id="GO:0000976">
    <property type="term" value="F:transcription cis-regulatory region binding"/>
    <property type="evidence" value="ECO:0007669"/>
    <property type="project" value="TreeGrafter"/>
</dbReference>
<evidence type="ECO:0000256" key="1">
    <source>
        <dbReference type="ARBA" id="ARBA00023125"/>
    </source>
</evidence>
<dbReference type="PRINTS" id="PR00455">
    <property type="entry name" value="HTHTETR"/>
</dbReference>
<dbReference type="FunCoup" id="A0A5R8QI79">
    <property type="interactions" value="13"/>
</dbReference>
<dbReference type="SUPFAM" id="SSF46689">
    <property type="entry name" value="Homeodomain-like"/>
    <property type="match status" value="1"/>
</dbReference>
<evidence type="ECO:0000313" key="5">
    <source>
        <dbReference type="Proteomes" id="UP000306912"/>
    </source>
</evidence>
<dbReference type="PROSITE" id="PS50977">
    <property type="entry name" value="HTH_TETR_2"/>
    <property type="match status" value="1"/>
</dbReference>
<dbReference type="OrthoDB" id="9780824at2"/>
<dbReference type="InterPro" id="IPR001647">
    <property type="entry name" value="HTH_TetR"/>
</dbReference>
<dbReference type="InterPro" id="IPR009057">
    <property type="entry name" value="Homeodomain-like_sf"/>
</dbReference>